<dbReference type="OrthoDB" id="6435486at2759"/>
<comment type="caution">
    <text evidence="1">The sequence shown here is derived from an EMBL/GenBank/DDBJ whole genome shotgun (WGS) entry which is preliminary data.</text>
</comment>
<gene>
    <name evidence="1" type="ORF">AVEN_149896_1</name>
</gene>
<organism evidence="1 2">
    <name type="scientific">Araneus ventricosus</name>
    <name type="common">Orbweaver spider</name>
    <name type="synonym">Epeira ventricosa</name>
    <dbReference type="NCBI Taxonomy" id="182803"/>
    <lineage>
        <taxon>Eukaryota</taxon>
        <taxon>Metazoa</taxon>
        <taxon>Ecdysozoa</taxon>
        <taxon>Arthropoda</taxon>
        <taxon>Chelicerata</taxon>
        <taxon>Arachnida</taxon>
        <taxon>Araneae</taxon>
        <taxon>Araneomorphae</taxon>
        <taxon>Entelegynae</taxon>
        <taxon>Araneoidea</taxon>
        <taxon>Araneidae</taxon>
        <taxon>Araneus</taxon>
    </lineage>
</organism>
<evidence type="ECO:0008006" key="3">
    <source>
        <dbReference type="Google" id="ProtNLM"/>
    </source>
</evidence>
<keyword evidence="2" id="KW-1185">Reference proteome</keyword>
<evidence type="ECO:0000313" key="2">
    <source>
        <dbReference type="Proteomes" id="UP000499080"/>
    </source>
</evidence>
<dbReference type="Proteomes" id="UP000499080">
    <property type="component" value="Unassembled WGS sequence"/>
</dbReference>
<proteinExistence type="predicted"/>
<sequence length="157" mass="17480">MICSDISRVKSSLYVKELKSSKIFLTDVLHAYDDQLFYQSSSLEIHLLIGADVAGKLLTGGIEELSSGLVCVGTKLGWTLMGKTNLIEKRDSTNTVLSCHVNDAIISDLWRLYSLGICEPSERKIREELEQSAKEHFSELLSEIFLVMLSMGMSFLG</sequence>
<accession>A0A4Y2DX41</accession>
<protein>
    <recommendedName>
        <fullName evidence="3">Peptidase aspartic putative domain-containing protein</fullName>
    </recommendedName>
</protein>
<reference evidence="1 2" key="1">
    <citation type="journal article" date="2019" name="Sci. Rep.">
        <title>Orb-weaving spider Araneus ventricosus genome elucidates the spidroin gene catalogue.</title>
        <authorList>
            <person name="Kono N."/>
            <person name="Nakamura H."/>
            <person name="Ohtoshi R."/>
            <person name="Moran D.A.P."/>
            <person name="Shinohara A."/>
            <person name="Yoshida Y."/>
            <person name="Fujiwara M."/>
            <person name="Mori M."/>
            <person name="Tomita M."/>
            <person name="Arakawa K."/>
        </authorList>
    </citation>
    <scope>NUCLEOTIDE SEQUENCE [LARGE SCALE GENOMIC DNA]</scope>
</reference>
<name>A0A4Y2DX41_ARAVE</name>
<dbReference type="AlphaFoldDB" id="A0A4Y2DX41"/>
<evidence type="ECO:0000313" key="1">
    <source>
        <dbReference type="EMBL" id="GBM21321.1"/>
    </source>
</evidence>
<dbReference type="EMBL" id="BGPR01000457">
    <property type="protein sequence ID" value="GBM21321.1"/>
    <property type="molecule type" value="Genomic_DNA"/>
</dbReference>